<dbReference type="SUPFAM" id="SSF53474">
    <property type="entry name" value="alpha/beta-Hydrolases"/>
    <property type="match status" value="1"/>
</dbReference>
<evidence type="ECO:0000313" key="3">
    <source>
        <dbReference type="Proteomes" id="UP001500683"/>
    </source>
</evidence>
<evidence type="ECO:0000313" key="2">
    <source>
        <dbReference type="EMBL" id="GAA4060525.1"/>
    </source>
</evidence>
<protein>
    <submittedName>
        <fullName evidence="2">Alpha/beta hydrolase</fullName>
    </submittedName>
</protein>
<dbReference type="InterPro" id="IPR050471">
    <property type="entry name" value="AB_hydrolase"/>
</dbReference>
<dbReference type="PANTHER" id="PTHR43433">
    <property type="entry name" value="HYDROLASE, ALPHA/BETA FOLD FAMILY PROTEIN"/>
    <property type="match status" value="1"/>
</dbReference>
<evidence type="ECO:0000259" key="1">
    <source>
        <dbReference type="Pfam" id="PF00561"/>
    </source>
</evidence>
<gene>
    <name evidence="2" type="ORF">GCM10022214_11610</name>
</gene>
<feature type="domain" description="AB hydrolase-1" evidence="1">
    <location>
        <begin position="33"/>
        <end position="281"/>
    </location>
</feature>
<dbReference type="GO" id="GO:0016787">
    <property type="term" value="F:hydrolase activity"/>
    <property type="evidence" value="ECO:0007669"/>
    <property type="project" value="UniProtKB-KW"/>
</dbReference>
<dbReference type="Proteomes" id="UP001500683">
    <property type="component" value="Unassembled WGS sequence"/>
</dbReference>
<dbReference type="Pfam" id="PF00561">
    <property type="entry name" value="Abhydrolase_1"/>
    <property type="match status" value="1"/>
</dbReference>
<dbReference type="EMBL" id="BAAAZG010000002">
    <property type="protein sequence ID" value="GAA4060525.1"/>
    <property type="molecule type" value="Genomic_DNA"/>
</dbReference>
<sequence>MHATDLWTPVRWADNGRVQVAYDRLTTGTDGDPLLLVTGLGISRRWWPDGLCLALAARGFAVARYDQRDAGESSHLPRTATGNPISALVRGGGEAYTAEDMTDDGIAVLDALGWSSAHLFGQSLGGAVAQRIAVRHPGRVRTLTSASAVPGDAAGLSAVRYIRPGTLARLARVRHPDTPEGDVEAGVEVARILSVPGRPFDEAAVREHLTVIADSGVRDKQAQSRQIGARWRGPAISEITVPTLILHGEADPLVRPSAGRRIAARIPGARLVILPGVGHDLPESVWDDVADEIRRLADERPSAG</sequence>
<proteinExistence type="predicted"/>
<organism evidence="2 3">
    <name type="scientific">Actinomadura miaoliensis</name>
    <dbReference type="NCBI Taxonomy" id="430685"/>
    <lineage>
        <taxon>Bacteria</taxon>
        <taxon>Bacillati</taxon>
        <taxon>Actinomycetota</taxon>
        <taxon>Actinomycetes</taxon>
        <taxon>Streptosporangiales</taxon>
        <taxon>Thermomonosporaceae</taxon>
        <taxon>Actinomadura</taxon>
    </lineage>
</organism>
<dbReference type="InterPro" id="IPR029058">
    <property type="entry name" value="AB_hydrolase_fold"/>
</dbReference>
<reference evidence="3" key="1">
    <citation type="journal article" date="2019" name="Int. J. Syst. Evol. Microbiol.">
        <title>The Global Catalogue of Microorganisms (GCM) 10K type strain sequencing project: providing services to taxonomists for standard genome sequencing and annotation.</title>
        <authorList>
            <consortium name="The Broad Institute Genomics Platform"/>
            <consortium name="The Broad Institute Genome Sequencing Center for Infectious Disease"/>
            <person name="Wu L."/>
            <person name="Ma J."/>
        </authorList>
    </citation>
    <scope>NUCLEOTIDE SEQUENCE [LARGE SCALE GENOMIC DNA]</scope>
    <source>
        <strain evidence="3">JCM 16702</strain>
    </source>
</reference>
<keyword evidence="2" id="KW-0378">Hydrolase</keyword>
<keyword evidence="3" id="KW-1185">Reference proteome</keyword>
<name>A0ABP7V7S8_9ACTN</name>
<dbReference type="InterPro" id="IPR000073">
    <property type="entry name" value="AB_hydrolase_1"/>
</dbReference>
<accession>A0ABP7V7S8</accession>
<comment type="caution">
    <text evidence="2">The sequence shown here is derived from an EMBL/GenBank/DDBJ whole genome shotgun (WGS) entry which is preliminary data.</text>
</comment>
<dbReference type="Gene3D" id="3.40.50.1820">
    <property type="entry name" value="alpha/beta hydrolase"/>
    <property type="match status" value="1"/>
</dbReference>
<dbReference type="RefSeq" id="WP_344941779.1">
    <property type="nucleotide sequence ID" value="NZ_BAAAZG010000002.1"/>
</dbReference>
<dbReference type="PANTHER" id="PTHR43433:SF5">
    <property type="entry name" value="AB HYDROLASE-1 DOMAIN-CONTAINING PROTEIN"/>
    <property type="match status" value="1"/>
</dbReference>
<dbReference type="PRINTS" id="PR00111">
    <property type="entry name" value="ABHYDROLASE"/>
</dbReference>